<sequence>MKTNKSSDVKKPNRLMKVLFTPDEQTFVKLVASMNRIPANQYMRATVIAQAKLDIQAMEGKISKLVDSI</sequence>
<name>A0A5C6C1X1_9BACT</name>
<comment type="caution">
    <text evidence="1">The sequence shown here is derived from an EMBL/GenBank/DDBJ whole genome shotgun (WGS) entry which is preliminary data.</text>
</comment>
<evidence type="ECO:0000313" key="1">
    <source>
        <dbReference type="EMBL" id="TWU18560.1"/>
    </source>
</evidence>
<protein>
    <submittedName>
        <fullName evidence="1">Uncharacterized protein</fullName>
    </submittedName>
</protein>
<gene>
    <name evidence="1" type="ORF">Poly21_07240</name>
</gene>
<dbReference type="RefSeq" id="WP_146405588.1">
    <property type="nucleotide sequence ID" value="NZ_SJPU01000001.1"/>
</dbReference>
<organism evidence="1 2">
    <name type="scientific">Allorhodopirellula heiligendammensis</name>
    <dbReference type="NCBI Taxonomy" id="2714739"/>
    <lineage>
        <taxon>Bacteria</taxon>
        <taxon>Pseudomonadati</taxon>
        <taxon>Planctomycetota</taxon>
        <taxon>Planctomycetia</taxon>
        <taxon>Pirellulales</taxon>
        <taxon>Pirellulaceae</taxon>
        <taxon>Allorhodopirellula</taxon>
    </lineage>
</organism>
<accession>A0A5C6C1X1</accession>
<dbReference type="AlphaFoldDB" id="A0A5C6C1X1"/>
<proteinExistence type="predicted"/>
<evidence type="ECO:0000313" key="2">
    <source>
        <dbReference type="Proteomes" id="UP000319908"/>
    </source>
</evidence>
<dbReference type="Proteomes" id="UP000319908">
    <property type="component" value="Unassembled WGS sequence"/>
</dbReference>
<keyword evidence="2" id="KW-1185">Reference proteome</keyword>
<dbReference type="EMBL" id="SJPU01000001">
    <property type="protein sequence ID" value="TWU18560.1"/>
    <property type="molecule type" value="Genomic_DNA"/>
</dbReference>
<reference evidence="1 2" key="1">
    <citation type="journal article" date="2020" name="Antonie Van Leeuwenhoek">
        <title>Rhodopirellula heiligendammensis sp. nov., Rhodopirellula pilleata sp. nov., and Rhodopirellula solitaria sp. nov. isolated from natural or artificial marine surfaces in Northern Germany and California, USA, and emended description of the genus Rhodopirellula.</title>
        <authorList>
            <person name="Kallscheuer N."/>
            <person name="Wiegand S."/>
            <person name="Jogler M."/>
            <person name="Boedeker C."/>
            <person name="Peeters S.H."/>
            <person name="Rast P."/>
            <person name="Heuer A."/>
            <person name="Jetten M.S.M."/>
            <person name="Rohde M."/>
            <person name="Jogler C."/>
        </authorList>
    </citation>
    <scope>NUCLEOTIDE SEQUENCE [LARGE SCALE GENOMIC DNA]</scope>
    <source>
        <strain evidence="1 2">Poly21</strain>
    </source>
</reference>